<name>A0ABR2RXY6_9ROSI</name>
<keyword evidence="4" id="KW-1185">Reference proteome</keyword>
<evidence type="ECO:0000259" key="2">
    <source>
        <dbReference type="Pfam" id="PF03107"/>
    </source>
</evidence>
<dbReference type="Pfam" id="PF03107">
    <property type="entry name" value="C1_2"/>
    <property type="match status" value="1"/>
</dbReference>
<evidence type="ECO:0000256" key="1">
    <source>
        <dbReference type="ARBA" id="ARBA00022737"/>
    </source>
</evidence>
<reference evidence="3 4" key="1">
    <citation type="journal article" date="2024" name="G3 (Bethesda)">
        <title>Genome assembly of Hibiscus sabdariffa L. provides insights into metabolisms of medicinal natural products.</title>
        <authorList>
            <person name="Kim T."/>
        </authorList>
    </citation>
    <scope>NUCLEOTIDE SEQUENCE [LARGE SCALE GENOMIC DNA]</scope>
    <source>
        <strain evidence="3">TK-2024</strain>
        <tissue evidence="3">Old leaves</tissue>
    </source>
</reference>
<feature type="domain" description="DC1" evidence="2">
    <location>
        <begin position="202"/>
        <end position="245"/>
    </location>
</feature>
<dbReference type="EMBL" id="JBBPBN010000019">
    <property type="protein sequence ID" value="KAK9017850.1"/>
    <property type="molecule type" value="Genomic_DNA"/>
</dbReference>
<dbReference type="SUPFAM" id="SSF57889">
    <property type="entry name" value="Cysteine-rich domain"/>
    <property type="match status" value="1"/>
</dbReference>
<dbReference type="InterPro" id="IPR046349">
    <property type="entry name" value="C1-like_sf"/>
</dbReference>
<dbReference type="Proteomes" id="UP001396334">
    <property type="component" value="Unassembled WGS sequence"/>
</dbReference>
<protein>
    <recommendedName>
        <fullName evidence="2">DC1 domain-containing protein</fullName>
    </recommendedName>
</protein>
<organism evidence="3 4">
    <name type="scientific">Hibiscus sabdariffa</name>
    <name type="common">roselle</name>
    <dbReference type="NCBI Taxonomy" id="183260"/>
    <lineage>
        <taxon>Eukaryota</taxon>
        <taxon>Viridiplantae</taxon>
        <taxon>Streptophyta</taxon>
        <taxon>Embryophyta</taxon>
        <taxon>Tracheophyta</taxon>
        <taxon>Spermatophyta</taxon>
        <taxon>Magnoliopsida</taxon>
        <taxon>eudicotyledons</taxon>
        <taxon>Gunneridae</taxon>
        <taxon>Pentapetalae</taxon>
        <taxon>rosids</taxon>
        <taxon>malvids</taxon>
        <taxon>Malvales</taxon>
        <taxon>Malvaceae</taxon>
        <taxon>Malvoideae</taxon>
        <taxon>Hibiscus</taxon>
    </lineage>
</organism>
<dbReference type="InterPro" id="IPR004146">
    <property type="entry name" value="DC1"/>
</dbReference>
<gene>
    <name evidence="3" type="ORF">V6N11_000851</name>
</gene>
<evidence type="ECO:0000313" key="3">
    <source>
        <dbReference type="EMBL" id="KAK9017850.1"/>
    </source>
</evidence>
<evidence type="ECO:0000313" key="4">
    <source>
        <dbReference type="Proteomes" id="UP001396334"/>
    </source>
</evidence>
<keyword evidence="1" id="KW-0677">Repeat</keyword>
<sequence length="291" mass="31348">MGSSGSFPLVVVSDHSKRLSQPNVILGSTFGSSQRGPNQDCAHGVCNNPVSSPMHGLPDVADSNPNTKLTNPVSSPVVTPVQSNGPFNGPVSDPMFGLPEAGPNDTLTSPVEVPSQRTGFSDGLFFNEGNQSNLSISGEGFDSLSTSSQHVAEEVRHRLGGGLAVKRNVGGCYFTHRYGCRECILLFHKYCVDELKPEVQCFFHPCPLVLFTSGGRCCPACEKYIFGIGYGCKLSCDFYVHVECALKAMAEYSDEEHSIPHFTHPHPLKPVDFNQQKDVSVTGVGVSIRIK</sequence>
<accession>A0ABR2RXY6</accession>
<proteinExistence type="predicted"/>
<comment type="caution">
    <text evidence="3">The sequence shown here is derived from an EMBL/GenBank/DDBJ whole genome shotgun (WGS) entry which is preliminary data.</text>
</comment>